<keyword evidence="3" id="KW-1185">Reference proteome</keyword>
<dbReference type="Proteomes" id="UP001239213">
    <property type="component" value="Unassembled WGS sequence"/>
</dbReference>
<evidence type="ECO:0000313" key="3">
    <source>
        <dbReference type="Proteomes" id="UP001239213"/>
    </source>
</evidence>
<proteinExistence type="predicted"/>
<evidence type="ECO:0000256" key="1">
    <source>
        <dbReference type="SAM" id="MobiDB-lite"/>
    </source>
</evidence>
<dbReference type="AlphaFoldDB" id="A0AAI9VEW3"/>
<evidence type="ECO:0000313" key="2">
    <source>
        <dbReference type="EMBL" id="KAK1486497.1"/>
    </source>
</evidence>
<name>A0AAI9VEW3_9PEZI</name>
<protein>
    <submittedName>
        <fullName evidence="2">Uncharacterized protein</fullName>
    </submittedName>
</protein>
<feature type="region of interest" description="Disordered" evidence="1">
    <location>
        <begin position="1"/>
        <end position="33"/>
    </location>
</feature>
<gene>
    <name evidence="2" type="ORF">CCUS01_15135</name>
</gene>
<dbReference type="EMBL" id="MPDP01000062">
    <property type="protein sequence ID" value="KAK1486497.1"/>
    <property type="molecule type" value="Genomic_DNA"/>
</dbReference>
<organism evidence="2 3">
    <name type="scientific">Colletotrichum cuscutae</name>
    <dbReference type="NCBI Taxonomy" id="1209917"/>
    <lineage>
        <taxon>Eukaryota</taxon>
        <taxon>Fungi</taxon>
        <taxon>Dikarya</taxon>
        <taxon>Ascomycota</taxon>
        <taxon>Pezizomycotina</taxon>
        <taxon>Sordariomycetes</taxon>
        <taxon>Hypocreomycetidae</taxon>
        <taxon>Glomerellales</taxon>
        <taxon>Glomerellaceae</taxon>
        <taxon>Colletotrichum</taxon>
        <taxon>Colletotrichum acutatum species complex</taxon>
    </lineage>
</organism>
<sequence>MLTEANDSGIPTVRESKIPPRGRTPFLNSGPNPCASLHPERVRLMATAAAAAANPKLRFFHHPSAAEVSRHLLKFPGPSHPRHRNIPACQYIWRGLPLAHSHRNRVPIPIITPDQRIRNVSVHQYAPERGYHRALAPQAVPSSAPRSESRADATLAPYKYLLGRAKDGASRSDPVKAGDVLRVI</sequence>
<reference evidence="2" key="1">
    <citation type="submission" date="2016-11" db="EMBL/GenBank/DDBJ databases">
        <title>The genome sequence of Colletotrichum cuscutae.</title>
        <authorList>
            <person name="Baroncelli R."/>
        </authorList>
    </citation>
    <scope>NUCLEOTIDE SEQUENCE</scope>
    <source>
        <strain evidence="2">IMI 304802</strain>
    </source>
</reference>
<accession>A0AAI9VEW3</accession>
<comment type="caution">
    <text evidence="2">The sequence shown here is derived from an EMBL/GenBank/DDBJ whole genome shotgun (WGS) entry which is preliminary data.</text>
</comment>